<dbReference type="SUPFAM" id="SSF111369">
    <property type="entry name" value="HlyD-like secretion proteins"/>
    <property type="match status" value="1"/>
</dbReference>
<protein>
    <submittedName>
        <fullName evidence="5">HlyD family efflux transporter periplasmic adaptor subunit</fullName>
    </submittedName>
</protein>
<dbReference type="PANTHER" id="PTHR32347:SF23">
    <property type="entry name" value="BLL5650 PROTEIN"/>
    <property type="match status" value="1"/>
</dbReference>
<dbReference type="Gene3D" id="2.40.420.20">
    <property type="match status" value="1"/>
</dbReference>
<evidence type="ECO:0000256" key="3">
    <source>
        <dbReference type="SAM" id="Coils"/>
    </source>
</evidence>
<keyword evidence="4" id="KW-1133">Transmembrane helix</keyword>
<dbReference type="Proteomes" id="UP000265926">
    <property type="component" value="Unassembled WGS sequence"/>
</dbReference>
<reference evidence="5 6" key="1">
    <citation type="submission" date="2018-08" db="EMBL/GenBank/DDBJ databases">
        <title>Pallidiluteibacterium maritimus gen. nov., sp. nov., isolated from coastal sediment.</title>
        <authorList>
            <person name="Zhou L.Y."/>
        </authorList>
    </citation>
    <scope>NUCLEOTIDE SEQUENCE [LARGE SCALE GENOMIC DNA]</scope>
    <source>
        <strain evidence="5 6">XSD2</strain>
    </source>
</reference>
<gene>
    <name evidence="5" type="ORF">D1614_10965</name>
</gene>
<dbReference type="Gene3D" id="2.40.30.170">
    <property type="match status" value="1"/>
</dbReference>
<accession>A0A399T0A6</accession>
<evidence type="ECO:0000313" key="5">
    <source>
        <dbReference type="EMBL" id="RIJ48429.1"/>
    </source>
</evidence>
<evidence type="ECO:0000256" key="4">
    <source>
        <dbReference type="SAM" id="Phobius"/>
    </source>
</evidence>
<comment type="caution">
    <text evidence="5">The sequence shown here is derived from an EMBL/GenBank/DDBJ whole genome shotgun (WGS) entry which is preliminary data.</text>
</comment>
<dbReference type="InterPro" id="IPR050465">
    <property type="entry name" value="UPF0194_transport"/>
</dbReference>
<dbReference type="AlphaFoldDB" id="A0A399T0A6"/>
<comment type="subcellular location">
    <subcellularLocation>
        <location evidence="1">Cell envelope</location>
    </subcellularLocation>
</comment>
<dbReference type="EMBL" id="QWGR01000005">
    <property type="protein sequence ID" value="RIJ48429.1"/>
    <property type="molecule type" value="Genomic_DNA"/>
</dbReference>
<evidence type="ECO:0000256" key="1">
    <source>
        <dbReference type="ARBA" id="ARBA00004196"/>
    </source>
</evidence>
<dbReference type="OrthoDB" id="1957187at2"/>
<keyword evidence="4" id="KW-0472">Membrane</keyword>
<feature type="transmembrane region" description="Helical" evidence="4">
    <location>
        <begin position="16"/>
        <end position="34"/>
    </location>
</feature>
<keyword evidence="2 3" id="KW-0175">Coiled coil</keyword>
<keyword evidence="6" id="KW-1185">Reference proteome</keyword>
<dbReference type="GO" id="GO:0030313">
    <property type="term" value="C:cell envelope"/>
    <property type="evidence" value="ECO:0007669"/>
    <property type="project" value="UniProtKB-SubCell"/>
</dbReference>
<dbReference type="Gene3D" id="2.40.50.100">
    <property type="match status" value="1"/>
</dbReference>
<name>A0A399T0A6_9BACT</name>
<dbReference type="Gene3D" id="1.10.287.470">
    <property type="entry name" value="Helix hairpin bin"/>
    <property type="match status" value="1"/>
</dbReference>
<evidence type="ECO:0000313" key="6">
    <source>
        <dbReference type="Proteomes" id="UP000265926"/>
    </source>
</evidence>
<proteinExistence type="predicted"/>
<sequence>MDRKIEKKKGIRPKHIIYAVGTLVFLLLIVKLVMSSGVSSLRVDSEKIAIEEVTQGNFDDYIRTNGAVQPISTIYLDAEEGGQVKERLIEEGTMLSKGDVILVLENRSLYENIMNSESNLAQKQNMLRQTRINFETQQIESKRNLLNSEYEIIKKKRNFEQQKALYNDELVSKESYLQAKEDYEYAIQLEEINRQKAENDSMIRASEMIQLEEDLQKMQKTLDLVYERLDNLNVKAPVDGQLGMLDAEIGQSIGKGQRIGQINVLTDYKVEAMIDEHYIDRVKRSLSATIERQGKIFNMVVKKVYPEVRNSQFKIDLVFSDERPDNIRTGQTYYINLQLGQPEQSTLVSLGGFFNSTGGQWIYVVDPSGSFATKRSIRIGRKNPKYYEVLEGLESGEKVITSGYDLFGDNDKLILK</sequence>
<organism evidence="5 6">
    <name type="scientific">Maribellus luteus</name>
    <dbReference type="NCBI Taxonomy" id="2305463"/>
    <lineage>
        <taxon>Bacteria</taxon>
        <taxon>Pseudomonadati</taxon>
        <taxon>Bacteroidota</taxon>
        <taxon>Bacteroidia</taxon>
        <taxon>Marinilabiliales</taxon>
        <taxon>Prolixibacteraceae</taxon>
        <taxon>Maribellus</taxon>
    </lineage>
</organism>
<feature type="coiled-coil region" evidence="3">
    <location>
        <begin position="180"/>
        <end position="235"/>
    </location>
</feature>
<dbReference type="PANTHER" id="PTHR32347">
    <property type="entry name" value="EFFLUX SYSTEM COMPONENT YKNX-RELATED"/>
    <property type="match status" value="1"/>
</dbReference>
<evidence type="ECO:0000256" key="2">
    <source>
        <dbReference type="ARBA" id="ARBA00023054"/>
    </source>
</evidence>
<keyword evidence="4" id="KW-0812">Transmembrane</keyword>